<dbReference type="InterPro" id="IPR013656">
    <property type="entry name" value="PAS_4"/>
</dbReference>
<dbReference type="InterPro" id="IPR046947">
    <property type="entry name" value="LytR-like"/>
</dbReference>
<dbReference type="PANTHER" id="PTHR37299">
    <property type="entry name" value="TRANSCRIPTIONAL REGULATOR-RELATED"/>
    <property type="match status" value="1"/>
</dbReference>
<gene>
    <name evidence="2" type="ORF">EV670_3150</name>
</gene>
<dbReference type="Gene3D" id="2.40.50.1020">
    <property type="entry name" value="LytTr DNA-binding domain"/>
    <property type="match status" value="1"/>
</dbReference>
<dbReference type="Gene3D" id="3.30.450.20">
    <property type="entry name" value="PAS domain"/>
    <property type="match status" value="1"/>
</dbReference>
<dbReference type="Proteomes" id="UP000293671">
    <property type="component" value="Unassembled WGS sequence"/>
</dbReference>
<dbReference type="Pfam" id="PF08448">
    <property type="entry name" value="PAS_4"/>
    <property type="match status" value="1"/>
</dbReference>
<evidence type="ECO:0000313" key="3">
    <source>
        <dbReference type="Proteomes" id="UP000293671"/>
    </source>
</evidence>
<dbReference type="AlphaFoldDB" id="A0A4Q7VD40"/>
<dbReference type="RefSeq" id="WP_130433887.1">
    <property type="nucleotide sequence ID" value="NZ_SHKP01000008.1"/>
</dbReference>
<dbReference type="GO" id="GO:0000156">
    <property type="term" value="F:phosphorelay response regulator activity"/>
    <property type="evidence" value="ECO:0007669"/>
    <property type="project" value="InterPro"/>
</dbReference>
<comment type="caution">
    <text evidence="2">The sequence shown here is derived from an EMBL/GenBank/DDBJ whole genome shotgun (WGS) entry which is preliminary data.</text>
</comment>
<dbReference type="SMART" id="SM00850">
    <property type="entry name" value="LytTR"/>
    <property type="match status" value="1"/>
</dbReference>
<proteinExistence type="predicted"/>
<accession>A0A4Q7VD40</accession>
<dbReference type="PROSITE" id="PS50930">
    <property type="entry name" value="HTH_LYTTR"/>
    <property type="match status" value="1"/>
</dbReference>
<dbReference type="PANTHER" id="PTHR37299:SF1">
    <property type="entry name" value="STAGE 0 SPORULATION PROTEIN A HOMOLOG"/>
    <property type="match status" value="1"/>
</dbReference>
<dbReference type="InterPro" id="IPR007492">
    <property type="entry name" value="LytTR_DNA-bd_dom"/>
</dbReference>
<evidence type="ECO:0000313" key="2">
    <source>
        <dbReference type="EMBL" id="RZT93600.1"/>
    </source>
</evidence>
<reference evidence="2 3" key="1">
    <citation type="submission" date="2019-02" db="EMBL/GenBank/DDBJ databases">
        <title>Genomic Encyclopedia of Type Strains, Phase IV (KMG-IV): sequencing the most valuable type-strain genomes for metagenomic binning, comparative biology and taxonomic classification.</title>
        <authorList>
            <person name="Goeker M."/>
        </authorList>
    </citation>
    <scope>NUCLEOTIDE SEQUENCE [LARGE SCALE GENOMIC DNA]</scope>
    <source>
        <strain evidence="2 3">DSM 19570</strain>
    </source>
</reference>
<name>A0A4Q7VD40_9BURK</name>
<dbReference type="EMBL" id="SHKP01000008">
    <property type="protein sequence ID" value="RZT93600.1"/>
    <property type="molecule type" value="Genomic_DNA"/>
</dbReference>
<feature type="domain" description="HTH LytTR-type" evidence="1">
    <location>
        <begin position="140"/>
        <end position="245"/>
    </location>
</feature>
<evidence type="ECO:0000259" key="1">
    <source>
        <dbReference type="PROSITE" id="PS50930"/>
    </source>
</evidence>
<sequence length="252" mass="28180">MDTRVATSSPLYLLERSDVGLVQLDRDLKVVAMNSFARRVLPVEDKQPFEKMVLSFHPERSQSKVKFLLDQAECPVSNPPPMTMIINIPERVLLIKVSKLSDLRGDTFGYTLVFYDITDAVIRDEPGASRPGTKRQLLKIPTVSANRIVLVDAASVRYVRAEGHYTWVHTAQGSSFCNLTIGDLEGRLDSGSFLRIHRSYIANLDYAEQIVRDDGKVLLKLSGDEDRGLPVARSSVPRLLDRLGITEVAAER</sequence>
<dbReference type="GO" id="GO:0003677">
    <property type="term" value="F:DNA binding"/>
    <property type="evidence" value="ECO:0007669"/>
    <property type="project" value="InterPro"/>
</dbReference>
<organism evidence="2 3">
    <name type="scientific">Rivibacter subsaxonicus</name>
    <dbReference type="NCBI Taxonomy" id="457575"/>
    <lineage>
        <taxon>Bacteria</taxon>
        <taxon>Pseudomonadati</taxon>
        <taxon>Pseudomonadota</taxon>
        <taxon>Betaproteobacteria</taxon>
        <taxon>Burkholderiales</taxon>
        <taxon>Rivibacter</taxon>
    </lineage>
</organism>
<keyword evidence="3" id="KW-1185">Reference proteome</keyword>
<dbReference type="Pfam" id="PF04397">
    <property type="entry name" value="LytTR"/>
    <property type="match status" value="1"/>
</dbReference>
<dbReference type="OrthoDB" id="9781059at2"/>
<protein>
    <submittedName>
        <fullName evidence="2">LytTR family transcriptional regulator</fullName>
    </submittedName>
</protein>